<name>A0ACC1B959_9ROSI</name>
<evidence type="ECO:0000313" key="2">
    <source>
        <dbReference type="Proteomes" id="UP001164250"/>
    </source>
</evidence>
<protein>
    <submittedName>
        <fullName evidence="1">Uncharacterized protein</fullName>
    </submittedName>
</protein>
<dbReference type="Proteomes" id="UP001164250">
    <property type="component" value="Chromosome 6"/>
</dbReference>
<accession>A0ACC1B959</accession>
<proteinExistence type="predicted"/>
<evidence type="ECO:0000313" key="1">
    <source>
        <dbReference type="EMBL" id="KAJ0095474.1"/>
    </source>
</evidence>
<organism evidence="1 2">
    <name type="scientific">Pistacia atlantica</name>
    <dbReference type="NCBI Taxonomy" id="434234"/>
    <lineage>
        <taxon>Eukaryota</taxon>
        <taxon>Viridiplantae</taxon>
        <taxon>Streptophyta</taxon>
        <taxon>Embryophyta</taxon>
        <taxon>Tracheophyta</taxon>
        <taxon>Spermatophyta</taxon>
        <taxon>Magnoliopsida</taxon>
        <taxon>eudicotyledons</taxon>
        <taxon>Gunneridae</taxon>
        <taxon>Pentapetalae</taxon>
        <taxon>rosids</taxon>
        <taxon>malvids</taxon>
        <taxon>Sapindales</taxon>
        <taxon>Anacardiaceae</taxon>
        <taxon>Pistacia</taxon>
    </lineage>
</organism>
<sequence length="55" mass="6046">MHNLQVLNQGLECMTESGKMRSGKELNRRGDIGSSILRGKLVALVQVDQLFISSS</sequence>
<gene>
    <name evidence="1" type="ORF">Patl1_15605</name>
</gene>
<keyword evidence="2" id="KW-1185">Reference proteome</keyword>
<dbReference type="EMBL" id="CM047902">
    <property type="protein sequence ID" value="KAJ0095474.1"/>
    <property type="molecule type" value="Genomic_DNA"/>
</dbReference>
<comment type="caution">
    <text evidence="1">The sequence shown here is derived from an EMBL/GenBank/DDBJ whole genome shotgun (WGS) entry which is preliminary data.</text>
</comment>
<reference evidence="2" key="1">
    <citation type="journal article" date="2023" name="G3 (Bethesda)">
        <title>Genome assembly and association tests identify interacting loci associated with vigor, precocity, and sex in interspecific pistachio rootstocks.</title>
        <authorList>
            <person name="Palmer W."/>
            <person name="Jacygrad E."/>
            <person name="Sagayaradj S."/>
            <person name="Cavanaugh K."/>
            <person name="Han R."/>
            <person name="Bertier L."/>
            <person name="Beede B."/>
            <person name="Kafkas S."/>
            <person name="Golino D."/>
            <person name="Preece J."/>
            <person name="Michelmore R."/>
        </authorList>
    </citation>
    <scope>NUCLEOTIDE SEQUENCE [LARGE SCALE GENOMIC DNA]</scope>
</reference>